<dbReference type="InterPro" id="IPR036249">
    <property type="entry name" value="Thioredoxin-like_sf"/>
</dbReference>
<gene>
    <name evidence="2" type="ORF">FGL98_10155</name>
</gene>
<evidence type="ECO:0000313" key="3">
    <source>
        <dbReference type="Proteomes" id="UP000320244"/>
    </source>
</evidence>
<dbReference type="InterPro" id="IPR002109">
    <property type="entry name" value="Glutaredoxin"/>
</dbReference>
<feature type="domain" description="Glutaredoxin" evidence="1">
    <location>
        <begin position="5"/>
        <end position="63"/>
    </location>
</feature>
<dbReference type="EMBL" id="VCQV01000011">
    <property type="protein sequence ID" value="TWP36559.1"/>
    <property type="molecule type" value="Genomic_DNA"/>
</dbReference>
<dbReference type="Proteomes" id="UP000320244">
    <property type="component" value="Unassembled WGS sequence"/>
</dbReference>
<dbReference type="AlphaFoldDB" id="A0A563E2N7"/>
<dbReference type="Pfam" id="PF00462">
    <property type="entry name" value="Glutaredoxin"/>
    <property type="match status" value="1"/>
</dbReference>
<reference evidence="2 3" key="2">
    <citation type="submission" date="2019-08" db="EMBL/GenBank/DDBJ databases">
        <title>Jejuicoccus antrihumi gen. nov., sp. nov., a new member of the family Dermacoccaceae isolated from a cave.</title>
        <authorList>
            <person name="Schumann P."/>
            <person name="Kim I.S."/>
        </authorList>
    </citation>
    <scope>NUCLEOTIDE SEQUENCE [LARGE SCALE GENOMIC DNA]</scope>
    <source>
        <strain evidence="2 3">C5-26</strain>
    </source>
</reference>
<accession>A0A563E2N7</accession>
<dbReference type="RefSeq" id="WP_146316642.1">
    <property type="nucleotide sequence ID" value="NZ_VCQV01000011.1"/>
</dbReference>
<dbReference type="PROSITE" id="PS51354">
    <property type="entry name" value="GLUTAREDOXIN_2"/>
    <property type="match status" value="1"/>
</dbReference>
<proteinExistence type="predicted"/>
<protein>
    <submittedName>
        <fullName evidence="2">NrdH-redoxin</fullName>
    </submittedName>
</protein>
<sequence length="79" mass="8897">MADNVVIYWRPGCPFCMTLKMAVRDRVERATWRNIWEDPEAAAYVRSVNDGNETVPTVVIDGVPHTNPSPLKVRKALGD</sequence>
<name>A0A563E2N7_9MICO</name>
<organism evidence="2 3">
    <name type="scientific">Leekyejoonella antrihumi</name>
    <dbReference type="NCBI Taxonomy" id="1660198"/>
    <lineage>
        <taxon>Bacteria</taxon>
        <taxon>Bacillati</taxon>
        <taxon>Actinomycetota</taxon>
        <taxon>Actinomycetes</taxon>
        <taxon>Micrococcales</taxon>
        <taxon>Dermacoccaceae</taxon>
        <taxon>Leekyejoonella</taxon>
    </lineage>
</organism>
<keyword evidence="3" id="KW-1185">Reference proteome</keyword>
<reference evidence="2 3" key="1">
    <citation type="submission" date="2019-05" db="EMBL/GenBank/DDBJ databases">
        <authorList>
            <person name="Lee S.D."/>
        </authorList>
    </citation>
    <scope>NUCLEOTIDE SEQUENCE [LARGE SCALE GENOMIC DNA]</scope>
    <source>
        <strain evidence="2 3">C5-26</strain>
    </source>
</reference>
<dbReference type="Gene3D" id="3.40.30.10">
    <property type="entry name" value="Glutaredoxin"/>
    <property type="match status" value="1"/>
</dbReference>
<evidence type="ECO:0000313" key="2">
    <source>
        <dbReference type="EMBL" id="TWP36559.1"/>
    </source>
</evidence>
<dbReference type="SUPFAM" id="SSF52833">
    <property type="entry name" value="Thioredoxin-like"/>
    <property type="match status" value="1"/>
</dbReference>
<dbReference type="OrthoDB" id="8991911at2"/>
<comment type="caution">
    <text evidence="2">The sequence shown here is derived from an EMBL/GenBank/DDBJ whole genome shotgun (WGS) entry which is preliminary data.</text>
</comment>
<evidence type="ECO:0000259" key="1">
    <source>
        <dbReference type="Pfam" id="PF00462"/>
    </source>
</evidence>